<keyword evidence="1" id="KW-0695">RNA-directed DNA polymerase</keyword>
<evidence type="ECO:0000313" key="2">
    <source>
        <dbReference type="Proteomes" id="UP000735302"/>
    </source>
</evidence>
<name>A0AAV4C0J8_9GAST</name>
<sequence length="185" mass="20754">MGCTESPILSVLAMEVILRAAKGGANQQISTVDVIMLHAPSPRYTKYQSRASQEPRKIVLEGNDWDQRIRRSKVVVKKFLQNSSSRYSWRHIRVFQELSMATCGAKVLPVQPKARALVYKSEGGTKSLCGSATSMDTQRKSLLNDCDDWAFSADRPECNRHPKVIQDTGMRPDIIFHSSATRQIS</sequence>
<dbReference type="GO" id="GO:0003964">
    <property type="term" value="F:RNA-directed DNA polymerase activity"/>
    <property type="evidence" value="ECO:0007669"/>
    <property type="project" value="UniProtKB-KW"/>
</dbReference>
<dbReference type="Proteomes" id="UP000735302">
    <property type="component" value="Unassembled WGS sequence"/>
</dbReference>
<accession>A0AAV4C0J8</accession>
<gene>
    <name evidence="1" type="ORF">PoB_005139100</name>
</gene>
<comment type="caution">
    <text evidence="1">The sequence shown here is derived from an EMBL/GenBank/DDBJ whole genome shotgun (WGS) entry which is preliminary data.</text>
</comment>
<protein>
    <submittedName>
        <fullName evidence="1">Reverse transcriptase</fullName>
    </submittedName>
</protein>
<proteinExistence type="predicted"/>
<keyword evidence="1" id="KW-0548">Nucleotidyltransferase</keyword>
<dbReference type="EMBL" id="BLXT01005660">
    <property type="protein sequence ID" value="GFO24886.1"/>
    <property type="molecule type" value="Genomic_DNA"/>
</dbReference>
<reference evidence="1 2" key="1">
    <citation type="journal article" date="2021" name="Elife">
        <title>Chloroplast acquisition without the gene transfer in kleptoplastic sea slugs, Plakobranchus ocellatus.</title>
        <authorList>
            <person name="Maeda T."/>
            <person name="Takahashi S."/>
            <person name="Yoshida T."/>
            <person name="Shimamura S."/>
            <person name="Takaki Y."/>
            <person name="Nagai Y."/>
            <person name="Toyoda A."/>
            <person name="Suzuki Y."/>
            <person name="Arimoto A."/>
            <person name="Ishii H."/>
            <person name="Satoh N."/>
            <person name="Nishiyama T."/>
            <person name="Hasebe M."/>
            <person name="Maruyama T."/>
            <person name="Minagawa J."/>
            <person name="Obokata J."/>
            <person name="Shigenobu S."/>
        </authorList>
    </citation>
    <scope>NUCLEOTIDE SEQUENCE [LARGE SCALE GENOMIC DNA]</scope>
</reference>
<keyword evidence="1" id="KW-0808">Transferase</keyword>
<dbReference type="AlphaFoldDB" id="A0AAV4C0J8"/>
<keyword evidence="2" id="KW-1185">Reference proteome</keyword>
<organism evidence="1 2">
    <name type="scientific">Plakobranchus ocellatus</name>
    <dbReference type="NCBI Taxonomy" id="259542"/>
    <lineage>
        <taxon>Eukaryota</taxon>
        <taxon>Metazoa</taxon>
        <taxon>Spiralia</taxon>
        <taxon>Lophotrochozoa</taxon>
        <taxon>Mollusca</taxon>
        <taxon>Gastropoda</taxon>
        <taxon>Heterobranchia</taxon>
        <taxon>Euthyneura</taxon>
        <taxon>Panpulmonata</taxon>
        <taxon>Sacoglossa</taxon>
        <taxon>Placobranchoidea</taxon>
        <taxon>Plakobranchidae</taxon>
        <taxon>Plakobranchus</taxon>
    </lineage>
</organism>
<evidence type="ECO:0000313" key="1">
    <source>
        <dbReference type="EMBL" id="GFO24886.1"/>
    </source>
</evidence>